<evidence type="ECO:0008006" key="5">
    <source>
        <dbReference type="Google" id="ProtNLM"/>
    </source>
</evidence>
<evidence type="ECO:0000256" key="1">
    <source>
        <dbReference type="SAM" id="MobiDB-lite"/>
    </source>
</evidence>
<reference evidence="4" key="1">
    <citation type="journal article" date="2019" name="Int. J. Syst. Evol. Microbiol.">
        <title>The Global Catalogue of Microorganisms (GCM) 10K type strain sequencing project: providing services to taxonomists for standard genome sequencing and annotation.</title>
        <authorList>
            <consortium name="The Broad Institute Genomics Platform"/>
            <consortium name="The Broad Institute Genome Sequencing Center for Infectious Disease"/>
            <person name="Wu L."/>
            <person name="Ma J."/>
        </authorList>
    </citation>
    <scope>NUCLEOTIDE SEQUENCE [LARGE SCALE GENOMIC DNA]</scope>
    <source>
        <strain evidence="4">JCM 14736</strain>
    </source>
</reference>
<gene>
    <name evidence="3" type="ORF">GCM10009768_29960</name>
</gene>
<feature type="transmembrane region" description="Helical" evidence="2">
    <location>
        <begin position="75"/>
        <end position="95"/>
    </location>
</feature>
<feature type="transmembrane region" description="Helical" evidence="2">
    <location>
        <begin position="128"/>
        <end position="153"/>
    </location>
</feature>
<dbReference type="PANTHER" id="PTHR34980:SF2">
    <property type="entry name" value="INNER MEMBRANE PROTEIN YHAH-RELATED"/>
    <property type="match status" value="1"/>
</dbReference>
<keyword evidence="4" id="KW-1185">Reference proteome</keyword>
<proteinExistence type="predicted"/>
<evidence type="ECO:0000313" key="3">
    <source>
        <dbReference type="EMBL" id="GAA1798925.1"/>
    </source>
</evidence>
<evidence type="ECO:0000256" key="2">
    <source>
        <dbReference type="SAM" id="Phobius"/>
    </source>
</evidence>
<dbReference type="PANTHER" id="PTHR34980">
    <property type="entry name" value="INNER MEMBRANE PROTEIN-RELATED-RELATED"/>
    <property type="match status" value="1"/>
</dbReference>
<feature type="region of interest" description="Disordered" evidence="1">
    <location>
        <begin position="1"/>
        <end position="34"/>
    </location>
</feature>
<evidence type="ECO:0000313" key="4">
    <source>
        <dbReference type="Proteomes" id="UP001500851"/>
    </source>
</evidence>
<dbReference type="Proteomes" id="UP001500851">
    <property type="component" value="Unassembled WGS sequence"/>
</dbReference>
<sequence length="200" mass="21713">MSHFPAPDVPHAPVPPGYGFPAPGSGEPFDGTADPRDPIRPLYGASFPQAIRRFFVGYAQFSGRASRSEFWYSRLFLALVSLVCLVLLFSGLIIATDWDAQTVTSHPDGTTSVSNGRIDFDAHPIGQVLFATALVLFGLANLAAIIPTLSITWRRLHDANLSGGFWFLGFVPFGGLVLLILTLLPPKPPGRRFDRPRIGP</sequence>
<organism evidence="3 4">
    <name type="scientific">Leucobacter iarius</name>
    <dbReference type="NCBI Taxonomy" id="333963"/>
    <lineage>
        <taxon>Bacteria</taxon>
        <taxon>Bacillati</taxon>
        <taxon>Actinomycetota</taxon>
        <taxon>Actinomycetes</taxon>
        <taxon>Micrococcales</taxon>
        <taxon>Microbacteriaceae</taxon>
        <taxon>Leucobacter</taxon>
    </lineage>
</organism>
<keyword evidence="2" id="KW-0812">Transmembrane</keyword>
<comment type="caution">
    <text evidence="3">The sequence shown here is derived from an EMBL/GenBank/DDBJ whole genome shotgun (WGS) entry which is preliminary data.</text>
</comment>
<name>A0ABP4Y1P0_9MICO</name>
<protein>
    <recommendedName>
        <fullName evidence="5">DUF805 domain-containing protein</fullName>
    </recommendedName>
</protein>
<keyword evidence="2" id="KW-0472">Membrane</keyword>
<accession>A0ABP4Y1P0</accession>
<keyword evidence="2" id="KW-1133">Transmembrane helix</keyword>
<dbReference type="Pfam" id="PF05656">
    <property type="entry name" value="DUF805"/>
    <property type="match status" value="1"/>
</dbReference>
<feature type="compositionally biased region" description="Pro residues" evidence="1">
    <location>
        <begin position="7"/>
        <end position="18"/>
    </location>
</feature>
<dbReference type="EMBL" id="BAAAOB010000005">
    <property type="protein sequence ID" value="GAA1798925.1"/>
    <property type="molecule type" value="Genomic_DNA"/>
</dbReference>
<feature type="transmembrane region" description="Helical" evidence="2">
    <location>
        <begin position="165"/>
        <end position="184"/>
    </location>
</feature>
<dbReference type="InterPro" id="IPR008523">
    <property type="entry name" value="DUF805"/>
</dbReference>
<dbReference type="RefSeq" id="WP_344033447.1">
    <property type="nucleotide sequence ID" value="NZ_BAAAOB010000005.1"/>
</dbReference>